<feature type="compositionally biased region" description="Polar residues" evidence="1">
    <location>
        <begin position="1"/>
        <end position="10"/>
    </location>
</feature>
<name>A0A074WDW8_AURM1</name>
<dbReference type="AlphaFoldDB" id="A0A074WDW8"/>
<accession>A0A074WDW8</accession>
<organism evidence="2 3">
    <name type="scientific">Aureobasidium melanogenum (strain CBS 110374)</name>
    <name type="common">Aureobasidium pullulans var. melanogenum</name>
    <dbReference type="NCBI Taxonomy" id="1043003"/>
    <lineage>
        <taxon>Eukaryota</taxon>
        <taxon>Fungi</taxon>
        <taxon>Dikarya</taxon>
        <taxon>Ascomycota</taxon>
        <taxon>Pezizomycotina</taxon>
        <taxon>Dothideomycetes</taxon>
        <taxon>Dothideomycetidae</taxon>
        <taxon>Dothideales</taxon>
        <taxon>Saccotheciaceae</taxon>
        <taxon>Aureobasidium</taxon>
    </lineage>
</organism>
<gene>
    <name evidence="2" type="ORF">M437DRAFT_86377</name>
</gene>
<evidence type="ECO:0000313" key="2">
    <source>
        <dbReference type="EMBL" id="KEQ60661.1"/>
    </source>
</evidence>
<proteinExistence type="predicted"/>
<reference evidence="2 3" key="1">
    <citation type="journal article" date="2014" name="BMC Genomics">
        <title>Genome sequencing of four Aureobasidium pullulans varieties: biotechnological potential, stress tolerance, and description of new species.</title>
        <authorList>
            <person name="Gostin Ar C."/>
            <person name="Ohm R.A."/>
            <person name="Kogej T."/>
            <person name="Sonjak S."/>
            <person name="Turk M."/>
            <person name="Zajc J."/>
            <person name="Zalar P."/>
            <person name="Grube M."/>
            <person name="Sun H."/>
            <person name="Han J."/>
            <person name="Sharma A."/>
            <person name="Chiniquy J."/>
            <person name="Ngan C.Y."/>
            <person name="Lipzen A."/>
            <person name="Barry K."/>
            <person name="Grigoriev I.V."/>
            <person name="Gunde-Cimerman N."/>
        </authorList>
    </citation>
    <scope>NUCLEOTIDE SEQUENCE [LARGE SCALE GENOMIC DNA]</scope>
    <source>
        <strain evidence="2 3">CBS 110374</strain>
    </source>
</reference>
<dbReference type="EMBL" id="KL584841">
    <property type="protein sequence ID" value="KEQ60661.1"/>
    <property type="molecule type" value="Genomic_DNA"/>
</dbReference>
<keyword evidence="3" id="KW-1185">Reference proteome</keyword>
<dbReference type="RefSeq" id="XP_040877684.1">
    <property type="nucleotide sequence ID" value="XM_041028444.1"/>
</dbReference>
<sequence>MSGTDQSHATGGSKVPESIQQNAPKEVENALPNQVHPTGNQSQSHATGPSMVPEAIQNVAPKGLEEALPESIHPTNPK</sequence>
<dbReference type="Proteomes" id="UP000030672">
    <property type="component" value="Unassembled WGS sequence"/>
</dbReference>
<feature type="compositionally biased region" description="Polar residues" evidence="1">
    <location>
        <begin position="31"/>
        <end position="47"/>
    </location>
</feature>
<evidence type="ECO:0000313" key="3">
    <source>
        <dbReference type="Proteomes" id="UP000030672"/>
    </source>
</evidence>
<dbReference type="GeneID" id="63921817"/>
<evidence type="ECO:0000256" key="1">
    <source>
        <dbReference type="SAM" id="MobiDB-lite"/>
    </source>
</evidence>
<feature type="region of interest" description="Disordered" evidence="1">
    <location>
        <begin position="1"/>
        <end position="78"/>
    </location>
</feature>
<dbReference type="HOGENOM" id="CLU_162806_1_0_1"/>
<protein>
    <submittedName>
        <fullName evidence="2">Uncharacterized protein</fullName>
    </submittedName>
</protein>